<feature type="non-terminal residue" evidence="1">
    <location>
        <position position="1"/>
    </location>
</feature>
<keyword evidence="2" id="KW-1185">Reference proteome</keyword>
<name>A0ACA9L8H1_9GLOM</name>
<accession>A0ACA9L8H1</accession>
<proteinExistence type="predicted"/>
<comment type="caution">
    <text evidence="1">The sequence shown here is derived from an EMBL/GenBank/DDBJ whole genome shotgun (WGS) entry which is preliminary data.</text>
</comment>
<protein>
    <submittedName>
        <fullName evidence="1">15091_t:CDS:1</fullName>
    </submittedName>
</protein>
<dbReference type="Proteomes" id="UP000789366">
    <property type="component" value="Unassembled WGS sequence"/>
</dbReference>
<evidence type="ECO:0000313" key="2">
    <source>
        <dbReference type="Proteomes" id="UP000789366"/>
    </source>
</evidence>
<reference evidence="1" key="1">
    <citation type="submission" date="2021-06" db="EMBL/GenBank/DDBJ databases">
        <authorList>
            <person name="Kallberg Y."/>
            <person name="Tangrot J."/>
            <person name="Rosling A."/>
        </authorList>
    </citation>
    <scope>NUCLEOTIDE SEQUENCE</scope>
    <source>
        <strain evidence="1">28 12/20/2015</strain>
    </source>
</reference>
<evidence type="ECO:0000313" key="1">
    <source>
        <dbReference type="EMBL" id="CAG8515164.1"/>
    </source>
</evidence>
<sequence length="149" mass="16877">QLALDIYSNSKKLLDKHKFSNTKLDYIGLKILDKQIKVNFTESTVTNLDSIIYTCDIVAQCKEINEIIERQILIKSFNINSNGEIEILSIYSIINEDDNEIFINKTQLENGATRLLTTLLTILISDLTMGNNPVLSKNNIIKIKLSGDE</sequence>
<dbReference type="EMBL" id="CAJVPW010002895">
    <property type="protein sequence ID" value="CAG8515164.1"/>
    <property type="molecule type" value="Genomic_DNA"/>
</dbReference>
<gene>
    <name evidence="1" type="ORF">SPELUC_LOCUS3663</name>
</gene>
<organism evidence="1 2">
    <name type="scientific">Cetraspora pellucida</name>
    <dbReference type="NCBI Taxonomy" id="1433469"/>
    <lineage>
        <taxon>Eukaryota</taxon>
        <taxon>Fungi</taxon>
        <taxon>Fungi incertae sedis</taxon>
        <taxon>Mucoromycota</taxon>
        <taxon>Glomeromycotina</taxon>
        <taxon>Glomeromycetes</taxon>
        <taxon>Diversisporales</taxon>
        <taxon>Gigasporaceae</taxon>
        <taxon>Cetraspora</taxon>
    </lineage>
</organism>